<dbReference type="Pfam" id="PF00650">
    <property type="entry name" value="CRAL_TRIO"/>
    <property type="match status" value="1"/>
</dbReference>
<name>K0TB86_THAOC</name>
<dbReference type="InterPro" id="IPR001251">
    <property type="entry name" value="CRAL-TRIO_dom"/>
</dbReference>
<comment type="caution">
    <text evidence="2">The sequence shown here is derived from an EMBL/GenBank/DDBJ whole genome shotgun (WGS) entry which is preliminary data.</text>
</comment>
<dbReference type="AlphaFoldDB" id="K0TB86"/>
<keyword evidence="3" id="KW-1185">Reference proteome</keyword>
<dbReference type="InterPro" id="IPR036865">
    <property type="entry name" value="CRAL-TRIO_dom_sf"/>
</dbReference>
<dbReference type="PANTHER" id="PTHR10174:SF208">
    <property type="entry name" value="CRAL-TRIO DOMAIN-CONTAINING PROTEIN DDB_G0278031"/>
    <property type="match status" value="1"/>
</dbReference>
<dbReference type="PANTHER" id="PTHR10174">
    <property type="entry name" value="ALPHA-TOCOPHEROL TRANSFER PROTEIN-RELATED"/>
    <property type="match status" value="1"/>
</dbReference>
<dbReference type="EMBL" id="AGNL01003701">
    <property type="protein sequence ID" value="EJK74404.1"/>
    <property type="molecule type" value="Genomic_DNA"/>
</dbReference>
<dbReference type="SUPFAM" id="SSF52087">
    <property type="entry name" value="CRAL/TRIO domain"/>
    <property type="match status" value="1"/>
</dbReference>
<sequence length="232" mass="25991">MISEDGYGNVYMQTPTPNEDGGLLQTKLREFNAILDELPTSTNVSKALSDCPDYSDDMKLIFLRCEVFNVELAVKRFIQYWEKRVEVFGEKAFSSLLSLANDDSEATECKYTQVAESALQEESVQKKGIVIYVRCLKSIRDWRVRLCKNVISSVKGTLPVRLAGCHLIDPPLILHGVISMSKKMMGEKLGKRVYIHSGSLDKNLKSLSTFGLGRVEMYPTVFGGQLGVKSSY</sequence>
<dbReference type="GO" id="GO:0016020">
    <property type="term" value="C:membrane"/>
    <property type="evidence" value="ECO:0007669"/>
    <property type="project" value="TreeGrafter"/>
</dbReference>
<evidence type="ECO:0000313" key="3">
    <source>
        <dbReference type="Proteomes" id="UP000266841"/>
    </source>
</evidence>
<dbReference type="OrthoDB" id="42195at2759"/>
<protein>
    <recommendedName>
        <fullName evidence="1">CRAL-TRIO domain-containing protein</fullName>
    </recommendedName>
</protein>
<organism evidence="2 3">
    <name type="scientific">Thalassiosira oceanica</name>
    <name type="common">Marine diatom</name>
    <dbReference type="NCBI Taxonomy" id="159749"/>
    <lineage>
        <taxon>Eukaryota</taxon>
        <taxon>Sar</taxon>
        <taxon>Stramenopiles</taxon>
        <taxon>Ochrophyta</taxon>
        <taxon>Bacillariophyta</taxon>
        <taxon>Coscinodiscophyceae</taxon>
        <taxon>Thalassiosirophycidae</taxon>
        <taxon>Thalassiosirales</taxon>
        <taxon>Thalassiosiraceae</taxon>
        <taxon>Thalassiosira</taxon>
    </lineage>
</organism>
<dbReference type="Proteomes" id="UP000266841">
    <property type="component" value="Unassembled WGS sequence"/>
</dbReference>
<evidence type="ECO:0000313" key="2">
    <source>
        <dbReference type="EMBL" id="EJK74404.1"/>
    </source>
</evidence>
<accession>K0TB86</accession>
<reference evidence="2 3" key="1">
    <citation type="journal article" date="2012" name="Genome Biol.">
        <title>Genome and low-iron response of an oceanic diatom adapted to chronic iron limitation.</title>
        <authorList>
            <person name="Lommer M."/>
            <person name="Specht M."/>
            <person name="Roy A.S."/>
            <person name="Kraemer L."/>
            <person name="Andreson R."/>
            <person name="Gutowska M.A."/>
            <person name="Wolf J."/>
            <person name="Bergner S.V."/>
            <person name="Schilhabel M.B."/>
            <person name="Klostermeier U.C."/>
            <person name="Beiko R.G."/>
            <person name="Rosenstiel P."/>
            <person name="Hippler M."/>
            <person name="Laroche J."/>
        </authorList>
    </citation>
    <scope>NUCLEOTIDE SEQUENCE [LARGE SCALE GENOMIC DNA]</scope>
    <source>
        <strain evidence="2 3">CCMP1005</strain>
    </source>
</reference>
<feature type="domain" description="CRAL-TRIO" evidence="1">
    <location>
        <begin position="137"/>
        <end position="205"/>
    </location>
</feature>
<dbReference type="Gene3D" id="3.40.525.10">
    <property type="entry name" value="CRAL-TRIO lipid binding domain"/>
    <property type="match status" value="1"/>
</dbReference>
<gene>
    <name evidence="2" type="ORF">THAOC_03919</name>
</gene>
<dbReference type="GO" id="GO:1902936">
    <property type="term" value="F:phosphatidylinositol bisphosphate binding"/>
    <property type="evidence" value="ECO:0007669"/>
    <property type="project" value="TreeGrafter"/>
</dbReference>
<evidence type="ECO:0000259" key="1">
    <source>
        <dbReference type="Pfam" id="PF00650"/>
    </source>
</evidence>
<dbReference type="eggNOG" id="ENOG502RUJX">
    <property type="taxonomic scope" value="Eukaryota"/>
</dbReference>
<proteinExistence type="predicted"/>